<evidence type="ECO:0000313" key="9">
    <source>
        <dbReference type="Proteomes" id="UP000007879"/>
    </source>
</evidence>
<dbReference type="PROSITE" id="PS50082">
    <property type="entry name" value="WD_REPEATS_2"/>
    <property type="match status" value="1"/>
</dbReference>
<accession>A0A1X7UKB4</accession>
<dbReference type="InterPro" id="IPR015943">
    <property type="entry name" value="WD40/YVTN_repeat-like_dom_sf"/>
</dbReference>
<dbReference type="Pfam" id="PF16057">
    <property type="entry name" value="DUF4800"/>
    <property type="match status" value="1"/>
</dbReference>
<evidence type="ECO:0000313" key="8">
    <source>
        <dbReference type="EnsemblMetazoa" id="Aqu2.1.28101_001"/>
    </source>
</evidence>
<dbReference type="SUPFAM" id="SSF48371">
    <property type="entry name" value="ARM repeat"/>
    <property type="match status" value="1"/>
</dbReference>
<dbReference type="Pfam" id="PF20426">
    <property type="entry name" value="NBCH_WD40"/>
    <property type="match status" value="1"/>
</dbReference>
<feature type="domain" description="BEACH" evidence="6">
    <location>
        <begin position="1982"/>
        <end position="2272"/>
    </location>
</feature>
<dbReference type="GO" id="GO:0008104">
    <property type="term" value="P:intracellular protein localization"/>
    <property type="evidence" value="ECO:0007669"/>
    <property type="project" value="TreeGrafter"/>
</dbReference>
<keyword evidence="4" id="KW-0175">Coiled coil</keyword>
<gene>
    <name evidence="8" type="primary">100636079</name>
</gene>
<dbReference type="GO" id="GO:0019901">
    <property type="term" value="F:protein kinase binding"/>
    <property type="evidence" value="ECO:0007669"/>
    <property type="project" value="TreeGrafter"/>
</dbReference>
<dbReference type="InterPro" id="IPR001680">
    <property type="entry name" value="WD40_rpt"/>
</dbReference>
<evidence type="ECO:0008006" key="10">
    <source>
        <dbReference type="Google" id="ProtNLM"/>
    </source>
</evidence>
<dbReference type="Pfam" id="PF14844">
    <property type="entry name" value="PH_BEACH"/>
    <property type="match status" value="1"/>
</dbReference>
<dbReference type="InterPro" id="IPR050865">
    <property type="entry name" value="BEACH_Domain"/>
</dbReference>
<evidence type="ECO:0000259" key="7">
    <source>
        <dbReference type="PROSITE" id="PS51783"/>
    </source>
</evidence>
<dbReference type="Gene3D" id="1.10.1540.10">
    <property type="entry name" value="BEACH domain"/>
    <property type="match status" value="1"/>
</dbReference>
<dbReference type="EnsemblMetazoa" id="Aqu2.1.28101_001">
    <property type="protein sequence ID" value="Aqu2.1.28101_001"/>
    <property type="gene ID" value="Aqu2.1.28101"/>
</dbReference>
<evidence type="ECO:0000256" key="4">
    <source>
        <dbReference type="SAM" id="Coils"/>
    </source>
</evidence>
<dbReference type="SUPFAM" id="SSF81837">
    <property type="entry name" value="BEACH domain"/>
    <property type="match status" value="1"/>
</dbReference>
<dbReference type="InterPro" id="IPR046852">
    <property type="entry name" value="Neurobeachin_a-sol"/>
</dbReference>
<dbReference type="InterPro" id="IPR036322">
    <property type="entry name" value="WD40_repeat_dom_sf"/>
</dbReference>
<evidence type="ECO:0000256" key="5">
    <source>
        <dbReference type="SAM" id="MobiDB-lite"/>
    </source>
</evidence>
<dbReference type="FunFam" id="1.10.1540.10:FF:000001">
    <property type="entry name" value="neurobeachin isoform X1"/>
    <property type="match status" value="1"/>
</dbReference>
<dbReference type="SUPFAM" id="SSF49899">
    <property type="entry name" value="Concanavalin A-like lectins/glucanases"/>
    <property type="match status" value="1"/>
</dbReference>
<feature type="compositionally biased region" description="Polar residues" evidence="5">
    <location>
        <begin position="1345"/>
        <end position="1358"/>
    </location>
</feature>
<evidence type="ECO:0000256" key="1">
    <source>
        <dbReference type="ARBA" id="ARBA00022574"/>
    </source>
</evidence>
<dbReference type="eggNOG" id="KOG1787">
    <property type="taxonomic scope" value="Eukaryota"/>
</dbReference>
<sequence length="2659" mass="300358">MSDRRRRLSKGALGDPNMIWQTYKACKQRGEDSLALDTLCKYIDLWLDGSVSSQSQSRFRLEPHLLPSLAFEETGMEWLLQQRPQGVLPALIELALHFHRVLLDQGSQRVFKGGESPSHYSGGPSANSLRQLPCLMIVLYKIVCCHENISIVSNSRLFDVVSDICNTSLTAILSRTVQTDENVKILLETMSNGMVVLHVLLDPRHQWVSALSINKPLADSSLVKPVHVTQDILKTIIGCCTTLSEILCGKFDTEYQSLVMECIHLLGAILSGSNDNAQLAVMSISDTFLYTLLEPRESCSPLQVLTVRVTIKMIHIIHCYVPEELLANIDIRVLVSILLNILSPRWKNDKLVPPHSELVISILHCFSVLCKPPFNELELKEILVDIAVMEKVGEVLNTLRESANNDPLLGARLCCSVLQGFGNLLCQSPTAQDAFEQRVGYDRLRKLLAAMTSPTEEILREILTIAVETKFTTPQQDSLTIHNTSMIAMLLKWIPTLPSSLRSWLVANLFELCTLAIHNRQLCCSVGILRVVVDVLSVSQSLKEYIGPDVEDQLIQLVEVLGSHSIVTAELKQIIGALRMTEDKHLPSYYYRLQQSLCSMAQTKEGVTPLYYFDLRQPSSHIAIPDLQSWPNPSGFTFHAWVCLNAPSSLGRPASIEIGEKMYRCRRILYSFYTQSGTGYEAFFTENMNFVVATTTKREFHAYIVYKAMFRSSEWHSVCIVHQNAKLFNKEVQVYIDGSIVDSVVLKAPGLNEKYRYCFIGSCGSGVTQKRPTTSSMSLPASDILQGSYSELDQESDTEPEASLNAGIMSLNGVSTIPANELEEKWGQATHLGGLLSSICIFSEPISSVNVNTLFHYGTNLLSLFQPNCDKTSELASKVLVYYHPKACRDDLCVNLSPQYISEKKHTGLFYGDPYVTWDVKDVLSSLGGVELLFPLLEQVDSPLKVHEPVKGKTKTASDIDQLLPGGSLTSVFNDKEGVAAFLFLLTAMLDGNSTNQEVFFLRQGPATVGALLRKVSPCLLTQQFLASIQRLSDILSGSYQFTDIEQHLLFNFSIWSRPDIEVRKEHLQYISTLIQAKSQHYRNSFGVQFILDVIRCFYSNTATPTPSCTAPSNNDVVALSQSDVLMVRGALLGIIKLYLMNDTRKDEVTSIIRFITACQDPVILEELLGLTWNMLNSRPSSENLAQHLWSDGLFLMVLVQAESEAVRLLAIKIISSLLKLYGHTRTGPIYQRIDSGALAAAVCQMAQYSVPSNIVLALLELCTAKTTDLTDYISNVPLYLAVLQLLRSASLVIRETVCQQVISVLHLNPSHINSITSVPGWDSLFLWLLCRIEPTNEAPPPSSKGRTPSDQDASLDQGSLLEDDTPLEETPPISSNWMLMYDEDDPTFRTFAVVTETIGYILWSETKERKLWQTWGCLLTSLDMFAKQHELIAPVHIIKQRLFSLLINAVSLEIKSNNSTHSQMKALILQLTQLFETFAITSYPSCLRTSSVYEIEESVDTIKECSHNIALEINKQNCSFQLLSQYLDMMVTMQIITCECKESDELSILQSLVRILIGCLTSSDPDYYLPAATRLLGIIQCGNIDKQDVFFVLKHVSSLIQLCRTDQVDSDHMQHVAAVIREILVHSKDIINFKDHLPSLPSTSTSPNFREEFISYASGPEWVKFHKTVLTPKAAQYNIVLFPWLTTCATKRKEALNTYLANDQLRKDSMFKNLEDYEANILNPFVEQREEELKRQRSHDSQTQSDHISTLIHWRTFRKFYTGERGAWSSRIPDLYLWGLSRTENFSRMRMKLTRLYTNNDHSDAAKQRDMFDGRIPKQSEDDKSLLAKATRTTTNELSYDEEEQLLLQAAEQINEGTDQLLNKEEEKEKVVRTEKCNLIMLMESIPGKIEITNRHIFFFADQLQEKKELIHWYTPEFKVMLSDLREIHSRRYNMSRTALELFLVDQTNYFINFPSRKVVQRIYRSIIDLHPPNLNRVGIHKPSKLITTAGLTEKWKKREITNFDYLMQLNTIAGRTYNDLNQYPIFPWVLRDFKSSELDLTNVSIYRDLSQPMGAQNPNLREGLSIKYKELQDPILGSFHYGSHYSNAAGVLHYLVRLEPFTSLHIDLQSGRFDVADRQFLSIPSIWENVFKGSSDVKELIPEFFFLPDFLTNVNKFDLGVRVHNGKRIDSVELPAWADGPDDFIQKHRQALESEYVSQHLNEWIDLIFGYKQSGQEAEKALNVFLKYSYEENVNLDEITDETDRRRVEAMINNFGQTPTKLFNEPHPKRWSEEQVKKNPGRGGYLVGGKRSQGNLFEKLSKLKAYSVDVSVSAGNNDPEAVVFVRTPTIQTRALLVSGNPEQLVTITGSGLLNVHGWLPFSNSRNRPFTFNFDPNTHFDKSRWLRVGAPFAQDIVVSAHNFVLSQNNKLLVTGGHWDNSFRVFSIDKLKLMERISHHNDIVTCMTLDKSGTGEHLVTGSRDTTCVVWKFKNDELIKLPLVTLYGHDSEVLCVDISTELDMVVSGAKDGSCIIHTVRGGHYVHTLRPRGRHSCEIHHVIISNQGKVLVYSQGPLGKSRPLAVPPCIHLYTVNGNLLYEKELAEPLNAIVVVSKYIITGNNKGFLTFRDLTTLKQLSSLNLLVAIRCISVVLDHQSKVCTHLLVGLQNGKLIIVTVKD</sequence>
<reference evidence="8" key="2">
    <citation type="submission" date="2017-05" db="UniProtKB">
        <authorList>
            <consortium name="EnsemblMetazoa"/>
        </authorList>
    </citation>
    <scope>IDENTIFICATION</scope>
</reference>
<dbReference type="InterPro" id="IPR046851">
    <property type="entry name" value="NBCH_WD40"/>
</dbReference>
<dbReference type="InterPro" id="IPR000409">
    <property type="entry name" value="BEACH_dom"/>
</dbReference>
<evidence type="ECO:0000256" key="3">
    <source>
        <dbReference type="PROSITE-ProRule" id="PRU00221"/>
    </source>
</evidence>
<dbReference type="Pfam" id="PF02138">
    <property type="entry name" value="Beach"/>
    <property type="match status" value="1"/>
</dbReference>
<dbReference type="Gene3D" id="2.60.120.200">
    <property type="match status" value="1"/>
</dbReference>
<feature type="region of interest" description="Disordered" evidence="5">
    <location>
        <begin position="2260"/>
        <end position="2287"/>
    </location>
</feature>
<reference evidence="9" key="1">
    <citation type="journal article" date="2010" name="Nature">
        <title>The Amphimedon queenslandica genome and the evolution of animal complexity.</title>
        <authorList>
            <person name="Srivastava M."/>
            <person name="Simakov O."/>
            <person name="Chapman J."/>
            <person name="Fahey B."/>
            <person name="Gauthier M.E."/>
            <person name="Mitros T."/>
            <person name="Richards G.S."/>
            <person name="Conaco C."/>
            <person name="Dacre M."/>
            <person name="Hellsten U."/>
            <person name="Larroux C."/>
            <person name="Putnam N.H."/>
            <person name="Stanke M."/>
            <person name="Adamska M."/>
            <person name="Darling A."/>
            <person name="Degnan S.M."/>
            <person name="Oakley T.H."/>
            <person name="Plachetzki D.C."/>
            <person name="Zhai Y."/>
            <person name="Adamski M."/>
            <person name="Calcino A."/>
            <person name="Cummins S.F."/>
            <person name="Goodstein D.M."/>
            <person name="Harris C."/>
            <person name="Jackson D.J."/>
            <person name="Leys S.P."/>
            <person name="Shu S."/>
            <person name="Woodcroft B.J."/>
            <person name="Vervoort M."/>
            <person name="Kosik K.S."/>
            <person name="Manning G."/>
            <person name="Degnan B.M."/>
            <person name="Rokhsar D.S."/>
        </authorList>
    </citation>
    <scope>NUCLEOTIDE SEQUENCE [LARGE SCALE GENOMIC DNA]</scope>
</reference>
<dbReference type="SMART" id="SM01026">
    <property type="entry name" value="Beach"/>
    <property type="match status" value="1"/>
</dbReference>
<feature type="coiled-coil region" evidence="4">
    <location>
        <begin position="1841"/>
        <end position="1869"/>
    </location>
</feature>
<dbReference type="Pfam" id="PF15787">
    <property type="entry name" value="DUF4704"/>
    <property type="match status" value="1"/>
</dbReference>
<dbReference type="PANTHER" id="PTHR13743">
    <property type="entry name" value="BEIGE/BEACH-RELATED"/>
    <property type="match status" value="1"/>
</dbReference>
<dbReference type="InterPro" id="IPR011993">
    <property type="entry name" value="PH-like_dom_sf"/>
</dbReference>
<dbReference type="InterPro" id="IPR036372">
    <property type="entry name" value="BEACH_dom_sf"/>
</dbReference>
<dbReference type="Pfam" id="PF20425">
    <property type="entry name" value="Neurobeachin"/>
    <property type="match status" value="1"/>
</dbReference>
<dbReference type="Proteomes" id="UP000007879">
    <property type="component" value="Unassembled WGS sequence"/>
</dbReference>
<feature type="repeat" description="WD" evidence="3">
    <location>
        <begin position="2437"/>
        <end position="2480"/>
    </location>
</feature>
<dbReference type="Gene3D" id="2.130.10.10">
    <property type="entry name" value="YVTN repeat-like/Quinoprotein amine dehydrogenase"/>
    <property type="match status" value="1"/>
</dbReference>
<dbReference type="EnsemblMetazoa" id="XM_019998169.1">
    <property type="protein sequence ID" value="XP_019853728.1"/>
    <property type="gene ID" value="LOC100636079"/>
</dbReference>
<dbReference type="CDD" id="cd01201">
    <property type="entry name" value="PH_BEACH"/>
    <property type="match status" value="1"/>
</dbReference>
<dbReference type="InterPro" id="IPR016024">
    <property type="entry name" value="ARM-type_fold"/>
</dbReference>
<evidence type="ECO:0000256" key="2">
    <source>
        <dbReference type="ARBA" id="ARBA00022737"/>
    </source>
</evidence>
<feature type="region of interest" description="Disordered" evidence="5">
    <location>
        <begin position="1338"/>
        <end position="1373"/>
    </location>
</feature>
<dbReference type="Gene3D" id="2.30.29.30">
    <property type="entry name" value="Pleckstrin-homology domain (PH domain)/Phosphotyrosine-binding domain (PTB)"/>
    <property type="match status" value="1"/>
</dbReference>
<dbReference type="InParanoid" id="A0A1X7UKB4"/>
<dbReference type="InterPro" id="IPR013320">
    <property type="entry name" value="ConA-like_dom_sf"/>
</dbReference>
<organism evidence="8">
    <name type="scientific">Amphimedon queenslandica</name>
    <name type="common">Sponge</name>
    <dbReference type="NCBI Taxonomy" id="400682"/>
    <lineage>
        <taxon>Eukaryota</taxon>
        <taxon>Metazoa</taxon>
        <taxon>Porifera</taxon>
        <taxon>Demospongiae</taxon>
        <taxon>Heteroscleromorpha</taxon>
        <taxon>Haplosclerida</taxon>
        <taxon>Niphatidae</taxon>
        <taxon>Amphimedon</taxon>
    </lineage>
</organism>
<dbReference type="KEGG" id="aqu:100636079"/>
<dbReference type="SUPFAM" id="SSF50729">
    <property type="entry name" value="PH domain-like"/>
    <property type="match status" value="1"/>
</dbReference>
<dbReference type="PROSITE" id="PS51783">
    <property type="entry name" value="PH_BEACH"/>
    <property type="match status" value="1"/>
</dbReference>
<evidence type="ECO:0000259" key="6">
    <source>
        <dbReference type="PROSITE" id="PS50197"/>
    </source>
</evidence>
<dbReference type="OrthoDB" id="26681at2759"/>
<proteinExistence type="predicted"/>
<dbReference type="SUPFAM" id="SSF50978">
    <property type="entry name" value="WD40 repeat-like"/>
    <property type="match status" value="1"/>
</dbReference>
<dbReference type="CDD" id="cd06071">
    <property type="entry name" value="Beach"/>
    <property type="match status" value="1"/>
</dbReference>
<keyword evidence="2" id="KW-0677">Repeat</keyword>
<keyword evidence="1 3" id="KW-0853">WD repeat</keyword>
<dbReference type="InterPro" id="IPR031570">
    <property type="entry name" value="NBEA/BDCP_DUF4704"/>
</dbReference>
<keyword evidence="9" id="KW-1185">Reference proteome</keyword>
<dbReference type="GO" id="GO:0005829">
    <property type="term" value="C:cytosol"/>
    <property type="evidence" value="ECO:0007669"/>
    <property type="project" value="TreeGrafter"/>
</dbReference>
<dbReference type="InterPro" id="IPR023362">
    <property type="entry name" value="PH-BEACH_dom"/>
</dbReference>
<dbReference type="GO" id="GO:0016020">
    <property type="term" value="C:membrane"/>
    <property type="evidence" value="ECO:0007669"/>
    <property type="project" value="TreeGrafter"/>
</dbReference>
<dbReference type="SMART" id="SM00320">
    <property type="entry name" value="WD40"/>
    <property type="match status" value="2"/>
</dbReference>
<dbReference type="PROSITE" id="PS50197">
    <property type="entry name" value="BEACH"/>
    <property type="match status" value="1"/>
</dbReference>
<dbReference type="PANTHER" id="PTHR13743:SF112">
    <property type="entry name" value="BEACH DOMAIN-CONTAINING PROTEIN"/>
    <property type="match status" value="1"/>
</dbReference>
<feature type="compositionally biased region" description="Basic and acidic residues" evidence="5">
    <location>
        <begin position="2266"/>
        <end position="2279"/>
    </location>
</feature>
<feature type="domain" description="BEACH-type PH" evidence="7">
    <location>
        <begin position="1867"/>
        <end position="1969"/>
    </location>
</feature>
<name>A0A1X7UKB4_AMPQE</name>
<protein>
    <recommendedName>
        <fullName evidence="10">Neurobeachin-like protein 1</fullName>
    </recommendedName>
</protein>